<dbReference type="Gene3D" id="3.30.360.10">
    <property type="entry name" value="Dihydrodipicolinate Reductase, domain 2"/>
    <property type="match status" value="1"/>
</dbReference>
<name>C1N0U5_MICPC</name>
<dbReference type="GeneID" id="9686894"/>
<accession>C1N0U5</accession>
<gene>
    <name evidence="2" type="ORF">MICPUCDRAFT_41616</name>
</gene>
<dbReference type="AlphaFoldDB" id="C1N0U5"/>
<dbReference type="OMA" id="FTNEGAF"/>
<dbReference type="Pfam" id="PF08854">
    <property type="entry name" value="DUF1824"/>
    <property type="match status" value="1"/>
</dbReference>
<evidence type="ECO:0000313" key="3">
    <source>
        <dbReference type="Proteomes" id="UP000001876"/>
    </source>
</evidence>
<dbReference type="Proteomes" id="UP000001876">
    <property type="component" value="Unassembled WGS sequence"/>
</dbReference>
<protein>
    <submittedName>
        <fullName evidence="2">Predicted protein</fullName>
    </submittedName>
</protein>
<dbReference type="EMBL" id="GG663744">
    <property type="protein sequence ID" value="EEH54328.1"/>
    <property type="molecule type" value="Genomic_DNA"/>
</dbReference>
<proteinExistence type="predicted"/>
<dbReference type="eggNOG" id="ENOG502S97V">
    <property type="taxonomic scope" value="Eukaryota"/>
</dbReference>
<keyword evidence="3" id="KW-1185">Reference proteome</keyword>
<organism evidence="3">
    <name type="scientific">Micromonas pusilla (strain CCMP1545)</name>
    <name type="common">Picoplanktonic green alga</name>
    <dbReference type="NCBI Taxonomy" id="564608"/>
    <lineage>
        <taxon>Eukaryota</taxon>
        <taxon>Viridiplantae</taxon>
        <taxon>Chlorophyta</taxon>
        <taxon>Mamiellophyceae</taxon>
        <taxon>Mamiellales</taxon>
        <taxon>Mamiellaceae</taxon>
        <taxon>Micromonas</taxon>
    </lineage>
</organism>
<dbReference type="InterPro" id="IPR014953">
    <property type="entry name" value="DUF1824"/>
</dbReference>
<dbReference type="KEGG" id="mpp:MICPUCDRAFT_41616"/>
<feature type="region of interest" description="Disordered" evidence="1">
    <location>
        <begin position="1"/>
        <end position="63"/>
    </location>
</feature>
<evidence type="ECO:0000256" key="1">
    <source>
        <dbReference type="SAM" id="MobiDB-lite"/>
    </source>
</evidence>
<feature type="compositionally biased region" description="Low complexity" evidence="1">
    <location>
        <begin position="1"/>
        <end position="32"/>
    </location>
</feature>
<dbReference type="SUPFAM" id="SSF160532">
    <property type="entry name" value="Ava3019-like"/>
    <property type="match status" value="1"/>
</dbReference>
<dbReference type="RefSeq" id="XP_003061698.1">
    <property type="nucleotide sequence ID" value="XM_003061652.1"/>
</dbReference>
<reference evidence="2 3" key="1">
    <citation type="journal article" date="2009" name="Science">
        <title>Green evolution and dynamic adaptations revealed by genomes of the marine picoeukaryotes Micromonas.</title>
        <authorList>
            <person name="Worden A.Z."/>
            <person name="Lee J.H."/>
            <person name="Mock T."/>
            <person name="Rouze P."/>
            <person name="Simmons M.P."/>
            <person name="Aerts A.L."/>
            <person name="Allen A.E."/>
            <person name="Cuvelier M.L."/>
            <person name="Derelle E."/>
            <person name="Everett M.V."/>
            <person name="Foulon E."/>
            <person name="Grimwood J."/>
            <person name="Gundlach H."/>
            <person name="Henrissat B."/>
            <person name="Napoli C."/>
            <person name="McDonald S.M."/>
            <person name="Parker M.S."/>
            <person name="Rombauts S."/>
            <person name="Salamov A."/>
            <person name="Von Dassow P."/>
            <person name="Badger J.H."/>
            <person name="Coutinho P.M."/>
            <person name="Demir E."/>
            <person name="Dubchak I."/>
            <person name="Gentemann C."/>
            <person name="Eikrem W."/>
            <person name="Gready J.E."/>
            <person name="John U."/>
            <person name="Lanier W."/>
            <person name="Lindquist E.A."/>
            <person name="Lucas S."/>
            <person name="Mayer K.F."/>
            <person name="Moreau H."/>
            <person name="Not F."/>
            <person name="Otillar R."/>
            <person name="Panaud O."/>
            <person name="Pangilinan J."/>
            <person name="Paulsen I."/>
            <person name="Piegu B."/>
            <person name="Poliakov A."/>
            <person name="Robbens S."/>
            <person name="Schmutz J."/>
            <person name="Toulza E."/>
            <person name="Wyss T."/>
            <person name="Zelensky A."/>
            <person name="Zhou K."/>
            <person name="Armbrust E.V."/>
            <person name="Bhattacharya D."/>
            <person name="Goodenough U.W."/>
            <person name="Van de Peer Y."/>
            <person name="Grigoriev I.V."/>
        </authorList>
    </citation>
    <scope>NUCLEOTIDE SEQUENCE [LARGE SCALE GENOMIC DNA]</scope>
    <source>
        <strain evidence="2 3">CCMP1545</strain>
    </source>
</reference>
<dbReference type="OrthoDB" id="39680at2759"/>
<sequence length="283" mass="28741">MAAAAAAAAAARSTTTTTTTTTARPSVAIAAVSRRRRVERRRAATRARAAEKKNEDDAAAAPFTNEGAFQALTGLSGATPSGGPFGGAGAAGGASDPFAAPAPAPPTASAPAGFVSDGVDRASLPAKADADRLLARFDADQRKGLLPGEDTREGAKRCAHPPLRASCRALASKSSRVMLGICAGDCRGAIDALKAWTSDMGLPRGMLHGLDVDGVPKPPPEGPCFVKYNSDSGDAFVSAYGGEYRGVLFTPELGDGAFRQYGYLPLDLPEGGGCDDDDGDDAT</sequence>
<feature type="compositionally biased region" description="Basic residues" evidence="1">
    <location>
        <begin position="33"/>
        <end position="45"/>
    </location>
</feature>
<evidence type="ECO:0000313" key="2">
    <source>
        <dbReference type="EMBL" id="EEH54328.1"/>
    </source>
</evidence>